<reference evidence="3" key="1">
    <citation type="submission" date="2019-11" db="EMBL/GenBank/DDBJ databases">
        <title>Microbial mats filling the niche in hypersaline microbial mats.</title>
        <authorList>
            <person name="Wong H.L."/>
            <person name="Macleod F.I."/>
            <person name="White R.A. III"/>
            <person name="Burns B.P."/>
        </authorList>
    </citation>
    <scope>NUCLEOTIDE SEQUENCE</scope>
    <source>
        <strain evidence="3">Rbin_158</strain>
    </source>
</reference>
<evidence type="ECO:0000313" key="3">
    <source>
        <dbReference type="EMBL" id="MBD3324182.1"/>
    </source>
</evidence>
<accession>A0A9D5JTY7</accession>
<organism evidence="3 4">
    <name type="scientific">candidate division KSB3 bacterium</name>
    <dbReference type="NCBI Taxonomy" id="2044937"/>
    <lineage>
        <taxon>Bacteria</taxon>
        <taxon>candidate division KSB3</taxon>
    </lineage>
</organism>
<comment type="caution">
    <text evidence="3">The sequence shown here is derived from an EMBL/GenBank/DDBJ whole genome shotgun (WGS) entry which is preliminary data.</text>
</comment>
<keyword evidence="1" id="KW-0175">Coiled coil</keyword>
<dbReference type="EMBL" id="WJJP01000195">
    <property type="protein sequence ID" value="MBD3324182.1"/>
    <property type="molecule type" value="Genomic_DNA"/>
</dbReference>
<feature type="coiled-coil region" evidence="1">
    <location>
        <begin position="81"/>
        <end position="129"/>
    </location>
</feature>
<feature type="signal peptide" evidence="2">
    <location>
        <begin position="1"/>
        <end position="24"/>
    </location>
</feature>
<dbReference type="Proteomes" id="UP000649604">
    <property type="component" value="Unassembled WGS sequence"/>
</dbReference>
<evidence type="ECO:0000256" key="2">
    <source>
        <dbReference type="SAM" id="SignalP"/>
    </source>
</evidence>
<name>A0A9D5JTY7_9BACT</name>
<dbReference type="AlphaFoldDB" id="A0A9D5JTY7"/>
<sequence>MTTWNKSLLIAVLAVHMPVTGAAAQREPAIQYFQPVETKTYRYNIWLTPVNTPSPAPPQDAPPARALVPPLPNTREETDAIIRLKQRLSTQRETIAKLERLIADHAQTIKTLERALAEQEQRCAQRDARLLAEFKARLADRDQTITDLTLALSRQNEQQTSQIASPSAQEPALPEQLADVVEPLPTRLPDQPPPAAKQILAIEDVQQGLTTDQEEESEFRSKRSEAERRLIYREAANAELRAIKEADQMFPDFGPEHQQYAETYGEKYLNDVLTKYQVSAEEWREIGLEAYEKQWDRDL</sequence>
<gene>
    <name evidence="3" type="ORF">GF339_06330</name>
</gene>
<keyword evidence="2" id="KW-0732">Signal</keyword>
<feature type="chain" id="PRO_5038628864" evidence="2">
    <location>
        <begin position="25"/>
        <end position="299"/>
    </location>
</feature>
<evidence type="ECO:0000313" key="4">
    <source>
        <dbReference type="Proteomes" id="UP000649604"/>
    </source>
</evidence>
<evidence type="ECO:0000256" key="1">
    <source>
        <dbReference type="SAM" id="Coils"/>
    </source>
</evidence>
<protein>
    <submittedName>
        <fullName evidence="3">Uncharacterized protein</fullName>
    </submittedName>
</protein>
<proteinExistence type="predicted"/>